<dbReference type="OMA" id="CANHTEY"/>
<dbReference type="NCBIfam" id="TIGR00581">
    <property type="entry name" value="moaC"/>
    <property type="match status" value="1"/>
</dbReference>
<keyword evidence="8" id="KW-1185">Reference proteome</keyword>
<evidence type="ECO:0000256" key="1">
    <source>
        <dbReference type="ARBA" id="ARBA00001637"/>
    </source>
</evidence>
<keyword evidence="4" id="KW-0501">Molybdenum cofactor biosynthesis</keyword>
<name>A0A388L3A8_CHABU</name>
<dbReference type="Gene3D" id="3.30.70.640">
    <property type="entry name" value="Molybdopterin cofactor biosynthesis C (MoaC) domain"/>
    <property type="match status" value="1"/>
</dbReference>
<dbReference type="HAMAP" id="MF_01224_B">
    <property type="entry name" value="MoaC_B"/>
    <property type="match status" value="1"/>
</dbReference>
<dbReference type="EC" id="4.6.1.17" evidence="3"/>
<dbReference type="AlphaFoldDB" id="A0A388L3A8"/>
<dbReference type="GO" id="GO:0006777">
    <property type="term" value="P:Mo-molybdopterin cofactor biosynthetic process"/>
    <property type="evidence" value="ECO:0007669"/>
    <property type="project" value="UniProtKB-KW"/>
</dbReference>
<protein>
    <recommendedName>
        <fullName evidence="3">cyclic pyranopterin monophosphate synthase</fullName>
        <ecNumber evidence="3">4.6.1.17</ecNumber>
    </recommendedName>
</protein>
<dbReference type="Proteomes" id="UP000265515">
    <property type="component" value="Unassembled WGS sequence"/>
</dbReference>
<dbReference type="PANTHER" id="PTHR22960">
    <property type="entry name" value="MOLYBDOPTERIN COFACTOR SYNTHESIS PROTEIN A"/>
    <property type="match status" value="1"/>
</dbReference>
<evidence type="ECO:0000256" key="3">
    <source>
        <dbReference type="ARBA" id="ARBA00012575"/>
    </source>
</evidence>
<evidence type="ECO:0000256" key="2">
    <source>
        <dbReference type="ARBA" id="ARBA00005046"/>
    </source>
</evidence>
<evidence type="ECO:0000313" key="8">
    <source>
        <dbReference type="Proteomes" id="UP000265515"/>
    </source>
</evidence>
<accession>A0A388L3A8</accession>
<dbReference type="InterPro" id="IPR002820">
    <property type="entry name" value="Mopterin_CF_biosynth-C_dom"/>
</dbReference>
<dbReference type="SUPFAM" id="SSF55040">
    <property type="entry name" value="Molybdenum cofactor biosynthesis protein C, MoaC"/>
    <property type="match status" value="1"/>
</dbReference>
<sequence>MDSGRLVRRRRMPCLAPPGRLLDQVQPSGMRMKAGIAMIAAAPRVIARGDCSGIEEQIDDADKKVVAGTEQAGEEGMQSVSCSDGLTHVDSSGQARIVDVSNKSATVRVACASATVRLGPKAFGLVRANQIAKGDVLAAARIAGISGAKLTSTLIPLCHNLFISGIDVELTLDEQSCSVQIRTRSKTTSQTGVEMEALTAASVAALTVYDMCKAVSKDIQITDVQLEEKSGGKSGYWRRGSPTVQK</sequence>
<dbReference type="CDD" id="cd01420">
    <property type="entry name" value="MoaC_PE"/>
    <property type="match status" value="1"/>
</dbReference>
<dbReference type="PANTHER" id="PTHR22960:SF29">
    <property type="entry name" value="CYCLIC PYRANOPTERIN MONOPHOSPHATE SYNTHASE"/>
    <property type="match status" value="1"/>
</dbReference>
<dbReference type="InterPro" id="IPR036522">
    <property type="entry name" value="MoaC_sf"/>
</dbReference>
<dbReference type="STRING" id="69332.A0A388L3A8"/>
<reference evidence="7 8" key="1">
    <citation type="journal article" date="2018" name="Cell">
        <title>The Chara Genome: Secondary Complexity and Implications for Plant Terrestrialization.</title>
        <authorList>
            <person name="Nishiyama T."/>
            <person name="Sakayama H."/>
            <person name="Vries J.D."/>
            <person name="Buschmann H."/>
            <person name="Saint-Marcoux D."/>
            <person name="Ullrich K.K."/>
            <person name="Haas F.B."/>
            <person name="Vanderstraeten L."/>
            <person name="Becker D."/>
            <person name="Lang D."/>
            <person name="Vosolsobe S."/>
            <person name="Rombauts S."/>
            <person name="Wilhelmsson P.K.I."/>
            <person name="Janitza P."/>
            <person name="Kern R."/>
            <person name="Heyl A."/>
            <person name="Rumpler F."/>
            <person name="Villalobos L.I.A.C."/>
            <person name="Clay J.M."/>
            <person name="Skokan R."/>
            <person name="Toyoda A."/>
            <person name="Suzuki Y."/>
            <person name="Kagoshima H."/>
            <person name="Schijlen E."/>
            <person name="Tajeshwar N."/>
            <person name="Catarino B."/>
            <person name="Hetherington A.J."/>
            <person name="Saltykova A."/>
            <person name="Bonnot C."/>
            <person name="Breuninger H."/>
            <person name="Symeonidi A."/>
            <person name="Radhakrishnan G.V."/>
            <person name="Van Nieuwerburgh F."/>
            <person name="Deforce D."/>
            <person name="Chang C."/>
            <person name="Karol K.G."/>
            <person name="Hedrich R."/>
            <person name="Ulvskov P."/>
            <person name="Glockner G."/>
            <person name="Delwiche C.F."/>
            <person name="Petrasek J."/>
            <person name="Van de Peer Y."/>
            <person name="Friml J."/>
            <person name="Beilby M."/>
            <person name="Dolan L."/>
            <person name="Kohara Y."/>
            <person name="Sugano S."/>
            <person name="Fujiyama A."/>
            <person name="Delaux P.-M."/>
            <person name="Quint M."/>
            <person name="TheiBen G."/>
            <person name="Hagemann M."/>
            <person name="Harholt J."/>
            <person name="Dunand C."/>
            <person name="Zachgo S."/>
            <person name="Langdale J."/>
            <person name="Maumus F."/>
            <person name="Straeten D.V.D."/>
            <person name="Gould S.B."/>
            <person name="Rensing S.A."/>
        </authorList>
    </citation>
    <scope>NUCLEOTIDE SEQUENCE [LARGE SCALE GENOMIC DNA]</scope>
    <source>
        <strain evidence="7 8">S276</strain>
    </source>
</reference>
<evidence type="ECO:0000256" key="4">
    <source>
        <dbReference type="ARBA" id="ARBA00023150"/>
    </source>
</evidence>
<gene>
    <name evidence="7" type="ORF">CBR_g23014</name>
</gene>
<comment type="caution">
    <text evidence="7">The sequence shown here is derived from an EMBL/GenBank/DDBJ whole genome shotgun (WGS) entry which is preliminary data.</text>
</comment>
<comment type="catalytic activity">
    <reaction evidence="1">
        <text>(8S)-3',8-cyclo-7,8-dihydroguanosine 5'-triphosphate = cyclic pyranopterin phosphate + diphosphate</text>
        <dbReference type="Rhea" id="RHEA:49580"/>
        <dbReference type="ChEBI" id="CHEBI:33019"/>
        <dbReference type="ChEBI" id="CHEBI:59648"/>
        <dbReference type="ChEBI" id="CHEBI:131766"/>
        <dbReference type="EC" id="4.6.1.17"/>
    </reaction>
</comment>
<keyword evidence="5" id="KW-0456">Lyase</keyword>
<organism evidence="7 8">
    <name type="scientific">Chara braunii</name>
    <name type="common">Braun's stonewort</name>
    <dbReference type="NCBI Taxonomy" id="69332"/>
    <lineage>
        <taxon>Eukaryota</taxon>
        <taxon>Viridiplantae</taxon>
        <taxon>Streptophyta</taxon>
        <taxon>Charophyceae</taxon>
        <taxon>Charales</taxon>
        <taxon>Characeae</taxon>
        <taxon>Chara</taxon>
    </lineage>
</organism>
<dbReference type="EMBL" id="BFEA01000253">
    <property type="protein sequence ID" value="GBG76799.1"/>
    <property type="molecule type" value="Genomic_DNA"/>
</dbReference>
<dbReference type="InterPro" id="IPR023045">
    <property type="entry name" value="MoaC"/>
</dbReference>
<evidence type="ECO:0000313" key="7">
    <source>
        <dbReference type="EMBL" id="GBG76799.1"/>
    </source>
</evidence>
<dbReference type="InterPro" id="IPR050105">
    <property type="entry name" value="MoCo_biosynth_MoaA/MoaC"/>
</dbReference>
<dbReference type="Pfam" id="PF01967">
    <property type="entry name" value="MoaC"/>
    <property type="match status" value="1"/>
</dbReference>
<proteinExistence type="inferred from homology"/>
<evidence type="ECO:0000259" key="6">
    <source>
        <dbReference type="Pfam" id="PF01967"/>
    </source>
</evidence>
<evidence type="ECO:0000256" key="5">
    <source>
        <dbReference type="ARBA" id="ARBA00023239"/>
    </source>
</evidence>
<comment type="pathway">
    <text evidence="2">Cofactor biosynthesis; molybdopterin biosynthesis.</text>
</comment>
<dbReference type="UniPathway" id="UPA00344"/>
<feature type="domain" description="Molybdopterin cofactor biosynthesis C (MoaC)" evidence="6">
    <location>
        <begin position="98"/>
        <end position="232"/>
    </location>
</feature>
<dbReference type="GO" id="GO:0061799">
    <property type="term" value="F:cyclic pyranopterin monophosphate synthase activity"/>
    <property type="evidence" value="ECO:0007669"/>
    <property type="project" value="UniProtKB-EC"/>
</dbReference>
<dbReference type="OrthoDB" id="429626at2759"/>
<dbReference type="InterPro" id="IPR047594">
    <property type="entry name" value="MoaC_bact/euk"/>
</dbReference>
<dbReference type="Gramene" id="GBG76799">
    <property type="protein sequence ID" value="GBG76799"/>
    <property type="gene ID" value="CBR_g23014"/>
</dbReference>
<dbReference type="NCBIfam" id="NF006870">
    <property type="entry name" value="PRK09364.1"/>
    <property type="match status" value="1"/>
</dbReference>